<dbReference type="Proteomes" id="UP000233551">
    <property type="component" value="Unassembled WGS sequence"/>
</dbReference>
<feature type="region of interest" description="Disordered" evidence="1">
    <location>
        <begin position="21"/>
        <end position="46"/>
    </location>
</feature>
<evidence type="ECO:0000313" key="3">
    <source>
        <dbReference type="Proteomes" id="UP000233551"/>
    </source>
</evidence>
<name>A0A2I0J6C5_PUNGR</name>
<accession>A0A2I0J6C5</accession>
<organism evidence="2 3">
    <name type="scientific">Punica granatum</name>
    <name type="common">Pomegranate</name>
    <dbReference type="NCBI Taxonomy" id="22663"/>
    <lineage>
        <taxon>Eukaryota</taxon>
        <taxon>Viridiplantae</taxon>
        <taxon>Streptophyta</taxon>
        <taxon>Embryophyta</taxon>
        <taxon>Tracheophyta</taxon>
        <taxon>Spermatophyta</taxon>
        <taxon>Magnoliopsida</taxon>
        <taxon>eudicotyledons</taxon>
        <taxon>Gunneridae</taxon>
        <taxon>Pentapetalae</taxon>
        <taxon>rosids</taxon>
        <taxon>malvids</taxon>
        <taxon>Myrtales</taxon>
        <taxon>Lythraceae</taxon>
        <taxon>Punica</taxon>
    </lineage>
</organism>
<dbReference type="EMBL" id="PGOL01001992">
    <property type="protein sequence ID" value="PKI51795.1"/>
    <property type="molecule type" value="Genomic_DNA"/>
</dbReference>
<proteinExistence type="predicted"/>
<comment type="caution">
    <text evidence="2">The sequence shown here is derived from an EMBL/GenBank/DDBJ whole genome shotgun (WGS) entry which is preliminary data.</text>
</comment>
<gene>
    <name evidence="2" type="ORF">CRG98_027843</name>
</gene>
<dbReference type="AlphaFoldDB" id="A0A2I0J6C5"/>
<keyword evidence="3" id="KW-1185">Reference proteome</keyword>
<evidence type="ECO:0000256" key="1">
    <source>
        <dbReference type="SAM" id="MobiDB-lite"/>
    </source>
</evidence>
<dbReference type="STRING" id="22663.A0A2I0J6C5"/>
<protein>
    <submittedName>
        <fullName evidence="2">Uncharacterized protein</fullName>
    </submittedName>
</protein>
<sequence>MFFLASGYEERVGEVLNSRKSVRAQRGAQARGEEFRREAGSSGARSGLRACGQARWSSTGVQTCMRMNAGGVRGAREHGRGQAQARALGHSLTSVVMGARRVVTDVGVRTFLIHINLGLSRSYNGKGPWDGFDVTKDQTDVTEDRIDVTRDEFEVPRDELDVTRDELDVTRDEFDVSTDKFDVASDEFDVTRDELDVTWDEFDVTRDDFDVTRDEFDVTFFSGTQMMQFA</sequence>
<reference evidence="2 3" key="1">
    <citation type="submission" date="2017-11" db="EMBL/GenBank/DDBJ databases">
        <title>De-novo sequencing of pomegranate (Punica granatum L.) genome.</title>
        <authorList>
            <person name="Akparov Z."/>
            <person name="Amiraslanov A."/>
            <person name="Hajiyeva S."/>
            <person name="Abbasov M."/>
            <person name="Kaur K."/>
            <person name="Hamwieh A."/>
            <person name="Solovyev V."/>
            <person name="Salamov A."/>
            <person name="Braich B."/>
            <person name="Kosarev P."/>
            <person name="Mahmoud A."/>
            <person name="Hajiyev E."/>
            <person name="Babayeva S."/>
            <person name="Izzatullayeva V."/>
            <person name="Mammadov A."/>
            <person name="Mammadov A."/>
            <person name="Sharifova S."/>
            <person name="Ojaghi J."/>
            <person name="Eynullazada K."/>
            <person name="Bayramov B."/>
            <person name="Abdulazimova A."/>
            <person name="Shahmuradov I."/>
        </authorList>
    </citation>
    <scope>NUCLEOTIDE SEQUENCE [LARGE SCALE GENOMIC DNA]</scope>
    <source>
        <strain evidence="3">cv. AG2017</strain>
        <tissue evidence="2">Leaf</tissue>
    </source>
</reference>
<evidence type="ECO:0000313" key="2">
    <source>
        <dbReference type="EMBL" id="PKI51795.1"/>
    </source>
</evidence>